<feature type="region of interest" description="Disordered" evidence="1">
    <location>
        <begin position="1"/>
        <end position="53"/>
    </location>
</feature>
<name>A0A1I7UC08_9PELO</name>
<protein>
    <submittedName>
        <fullName evidence="3">Uncharacterized protein</fullName>
    </submittedName>
</protein>
<organism evidence="2 3">
    <name type="scientific">Caenorhabditis tropicalis</name>
    <dbReference type="NCBI Taxonomy" id="1561998"/>
    <lineage>
        <taxon>Eukaryota</taxon>
        <taxon>Metazoa</taxon>
        <taxon>Ecdysozoa</taxon>
        <taxon>Nematoda</taxon>
        <taxon>Chromadorea</taxon>
        <taxon>Rhabditida</taxon>
        <taxon>Rhabditina</taxon>
        <taxon>Rhabditomorpha</taxon>
        <taxon>Rhabditoidea</taxon>
        <taxon>Rhabditidae</taxon>
        <taxon>Peloderinae</taxon>
        <taxon>Caenorhabditis</taxon>
    </lineage>
</organism>
<feature type="compositionally biased region" description="Basic and acidic residues" evidence="1">
    <location>
        <begin position="128"/>
        <end position="141"/>
    </location>
</feature>
<sequence>MGCTHSKNSKSKALKTKEQPLERPNHVAHFDETQPTTPSTSAASQEEPPKYTKHLLTETKESTCQKIPEKKPDTVVEASIQVEAAPLESVPHTAVPLTNKQYIASMYYPMPTEKHKSPEKKKTKKVEKRKEVPREKIAVGE</sequence>
<proteinExistence type="predicted"/>
<reference evidence="3" key="1">
    <citation type="submission" date="2016-11" db="UniProtKB">
        <authorList>
            <consortium name="WormBaseParasite"/>
        </authorList>
    </citation>
    <scope>IDENTIFICATION</scope>
</reference>
<dbReference type="WBParaSite" id="Csp11.Scaffold629.g7804.t1">
    <property type="protein sequence ID" value="Csp11.Scaffold629.g7804.t1"/>
    <property type="gene ID" value="Csp11.Scaffold629.g7804"/>
</dbReference>
<evidence type="ECO:0000313" key="3">
    <source>
        <dbReference type="WBParaSite" id="Csp11.Scaffold629.g7804.t1"/>
    </source>
</evidence>
<evidence type="ECO:0000313" key="2">
    <source>
        <dbReference type="Proteomes" id="UP000095282"/>
    </source>
</evidence>
<evidence type="ECO:0000256" key="1">
    <source>
        <dbReference type="SAM" id="MobiDB-lite"/>
    </source>
</evidence>
<dbReference type="eggNOG" id="ENOG502THN4">
    <property type="taxonomic scope" value="Eukaryota"/>
</dbReference>
<dbReference type="Proteomes" id="UP000095282">
    <property type="component" value="Unplaced"/>
</dbReference>
<keyword evidence="2" id="KW-1185">Reference proteome</keyword>
<feature type="region of interest" description="Disordered" evidence="1">
    <location>
        <begin position="109"/>
        <end position="141"/>
    </location>
</feature>
<accession>A0A1I7UC08</accession>
<feature type="compositionally biased region" description="Low complexity" evidence="1">
    <location>
        <begin position="33"/>
        <end position="46"/>
    </location>
</feature>
<dbReference type="AlphaFoldDB" id="A0A1I7UC08"/>
<feature type="compositionally biased region" description="Basic residues" evidence="1">
    <location>
        <begin position="117"/>
        <end position="127"/>
    </location>
</feature>
<feature type="compositionally biased region" description="Basic and acidic residues" evidence="1">
    <location>
        <begin position="15"/>
        <end position="32"/>
    </location>
</feature>